<gene>
    <name evidence="8" type="ORF">GPM918_LOCUS23527</name>
    <name evidence="9" type="ORF">SRO942_LOCUS23526</name>
</gene>
<feature type="domain" description="Integrase catalytic" evidence="7">
    <location>
        <begin position="485"/>
        <end position="644"/>
    </location>
</feature>
<evidence type="ECO:0000256" key="1">
    <source>
        <dbReference type="ARBA" id="ARBA00022679"/>
    </source>
</evidence>
<dbReference type="Pfam" id="PF17921">
    <property type="entry name" value="Integrase_H2C2"/>
    <property type="match status" value="1"/>
</dbReference>
<protein>
    <recommendedName>
        <fullName evidence="7">Integrase catalytic domain-containing protein</fullName>
    </recommendedName>
</protein>
<keyword evidence="2" id="KW-0548">Nucleotidyltransferase</keyword>
<dbReference type="EMBL" id="CAJNOQ010008437">
    <property type="protein sequence ID" value="CAF1197206.1"/>
    <property type="molecule type" value="Genomic_DNA"/>
</dbReference>
<dbReference type="OrthoDB" id="7789754at2759"/>
<evidence type="ECO:0000256" key="5">
    <source>
        <dbReference type="ARBA" id="ARBA00022801"/>
    </source>
</evidence>
<keyword evidence="6" id="KW-0695">RNA-directed DNA polymerase</keyword>
<evidence type="ECO:0000256" key="6">
    <source>
        <dbReference type="ARBA" id="ARBA00022918"/>
    </source>
</evidence>
<name>A0A814VZF7_9BILA</name>
<evidence type="ECO:0000259" key="7">
    <source>
        <dbReference type="PROSITE" id="PS50994"/>
    </source>
</evidence>
<sequence length="765" mass="88155">MSTVLESCRHFCQVYLDDIVIFSKTAEEHLGHVYKVLQCLHQNNMKLNPSKCSIAQPKIDYLGHSITATTIPPLNEKINAILKLQEPRTLKEANRFIGAIAWYRKFIKRFAKVAASIHSVTNLTKKTRHKFRWGGDQFLAFHQLKNILTTAPLLLQFPIEGKPLILSTDASDVGIGRVLQQEIGGQIHNIYYHSQLKTKAERKYDTIEKEALAIYKCLERMRSYILNKTVIIYTDHCPLCNVMNKNVKNTRVAKIANMLQEYNIREIIHIKGRYNCLPDYLSRNNATEVDALLDADYGLEMSSSGRHTASDVVGVITRSAAKTAEVTMRSLPAEKPANNTPLTEAEPSKERVLPSFLDITNLIEAQQKDPEIQKKISEVQENPNKYPYVLEHGVFYKLLSRDSGRTKTKLIYLPKPMIAPALRSCHGHPLAGHFGLHRTYDKMKYKYWWPNMQQTIHDYINSCPNCNQHNYSRKKKPGHLYPIPPQQGPFQMIGIDYCGPLMLTPSGNRYVLCITDHFSKRVTAVPLLNCTAQTTAETILTEYICKFGVPTVILLDNGTHFQNQLMSALMYLLGHNHIYSTTYHPQTNGTIERFNATFVPQLAKLQDQESNNWDDFLPAVIFAYNTGQHFSTKFSPFQLQYGQIPKLPPDQNPKTLAFNKPCDYYHQLQKNLKTYHKYARGNMIHLQQLSKQRYDRNRTDPHYQIGDLVLTRYYGRKHKLIETFSRTPSRIIEVEDPIYWVEDVEMKAMTRVHVNDLRLVLQKQK</sequence>
<dbReference type="InterPro" id="IPR012337">
    <property type="entry name" value="RNaseH-like_sf"/>
</dbReference>
<dbReference type="InterPro" id="IPR043502">
    <property type="entry name" value="DNA/RNA_pol_sf"/>
</dbReference>
<evidence type="ECO:0000256" key="2">
    <source>
        <dbReference type="ARBA" id="ARBA00022695"/>
    </source>
</evidence>
<dbReference type="Pfam" id="PF17917">
    <property type="entry name" value="RT_RNaseH"/>
    <property type="match status" value="1"/>
</dbReference>
<keyword evidence="4" id="KW-0255">Endonuclease</keyword>
<dbReference type="PANTHER" id="PTHR37984">
    <property type="entry name" value="PROTEIN CBG26694"/>
    <property type="match status" value="1"/>
</dbReference>
<evidence type="ECO:0000313" key="8">
    <source>
        <dbReference type="EMBL" id="CAF1197206.1"/>
    </source>
</evidence>
<dbReference type="Proteomes" id="UP000681722">
    <property type="component" value="Unassembled WGS sequence"/>
</dbReference>
<dbReference type="SUPFAM" id="SSF53098">
    <property type="entry name" value="Ribonuclease H-like"/>
    <property type="match status" value="1"/>
</dbReference>
<dbReference type="Pfam" id="PF00665">
    <property type="entry name" value="rve"/>
    <property type="match status" value="1"/>
</dbReference>
<dbReference type="Gene3D" id="1.10.340.70">
    <property type="match status" value="1"/>
</dbReference>
<comment type="caution">
    <text evidence="8">The sequence shown here is derived from an EMBL/GenBank/DDBJ whole genome shotgun (WGS) entry which is preliminary data.</text>
</comment>
<dbReference type="SUPFAM" id="SSF56672">
    <property type="entry name" value="DNA/RNA polymerases"/>
    <property type="match status" value="1"/>
</dbReference>
<dbReference type="FunFam" id="3.30.70.270:FF:000020">
    <property type="entry name" value="Transposon Tf2-6 polyprotein-like Protein"/>
    <property type="match status" value="1"/>
</dbReference>
<evidence type="ECO:0000256" key="4">
    <source>
        <dbReference type="ARBA" id="ARBA00022759"/>
    </source>
</evidence>
<evidence type="ECO:0000313" key="10">
    <source>
        <dbReference type="Proteomes" id="UP000663829"/>
    </source>
</evidence>
<dbReference type="Gene3D" id="3.10.20.370">
    <property type="match status" value="1"/>
</dbReference>
<dbReference type="PANTHER" id="PTHR37984:SF5">
    <property type="entry name" value="PROTEIN NYNRIN-LIKE"/>
    <property type="match status" value="1"/>
</dbReference>
<keyword evidence="3" id="KW-0540">Nuclease</keyword>
<dbReference type="FunFam" id="3.30.420.10:FF:000032">
    <property type="entry name" value="Retrovirus-related Pol polyprotein from transposon 297-like Protein"/>
    <property type="match status" value="1"/>
</dbReference>
<dbReference type="PROSITE" id="PS50994">
    <property type="entry name" value="INTEGRASE"/>
    <property type="match status" value="1"/>
</dbReference>
<dbReference type="AlphaFoldDB" id="A0A814VZF7"/>
<dbReference type="GO" id="GO:0016787">
    <property type="term" value="F:hydrolase activity"/>
    <property type="evidence" value="ECO:0007669"/>
    <property type="project" value="UniProtKB-KW"/>
</dbReference>
<evidence type="ECO:0000313" key="9">
    <source>
        <dbReference type="EMBL" id="CAF3961608.1"/>
    </source>
</evidence>
<dbReference type="GO" id="GO:0015074">
    <property type="term" value="P:DNA integration"/>
    <property type="evidence" value="ECO:0007669"/>
    <property type="project" value="InterPro"/>
</dbReference>
<dbReference type="InterPro" id="IPR043128">
    <property type="entry name" value="Rev_trsase/Diguanyl_cyclase"/>
</dbReference>
<organism evidence="8 10">
    <name type="scientific">Didymodactylos carnosus</name>
    <dbReference type="NCBI Taxonomy" id="1234261"/>
    <lineage>
        <taxon>Eukaryota</taxon>
        <taxon>Metazoa</taxon>
        <taxon>Spiralia</taxon>
        <taxon>Gnathifera</taxon>
        <taxon>Rotifera</taxon>
        <taxon>Eurotatoria</taxon>
        <taxon>Bdelloidea</taxon>
        <taxon>Philodinida</taxon>
        <taxon>Philodinidae</taxon>
        <taxon>Didymodactylos</taxon>
    </lineage>
</organism>
<dbReference type="InterPro" id="IPR001584">
    <property type="entry name" value="Integrase_cat-core"/>
</dbReference>
<accession>A0A814VZF7</accession>
<dbReference type="EMBL" id="CAJOBC010008438">
    <property type="protein sequence ID" value="CAF3961608.1"/>
    <property type="molecule type" value="Genomic_DNA"/>
</dbReference>
<dbReference type="Gene3D" id="3.30.70.270">
    <property type="match status" value="2"/>
</dbReference>
<dbReference type="InterPro" id="IPR041373">
    <property type="entry name" value="RT_RNaseH"/>
</dbReference>
<keyword evidence="1" id="KW-0808">Transferase</keyword>
<dbReference type="FunFam" id="3.30.70.270:FF:000003">
    <property type="entry name" value="Transposon Ty3-G Gag-Pol polyprotein"/>
    <property type="match status" value="1"/>
</dbReference>
<dbReference type="CDD" id="cd09274">
    <property type="entry name" value="RNase_HI_RT_Ty3"/>
    <property type="match status" value="1"/>
</dbReference>
<keyword evidence="10" id="KW-1185">Reference proteome</keyword>
<dbReference type="Pfam" id="PF00078">
    <property type="entry name" value="RVT_1"/>
    <property type="match status" value="1"/>
</dbReference>
<reference evidence="8" key="1">
    <citation type="submission" date="2021-02" db="EMBL/GenBank/DDBJ databases">
        <authorList>
            <person name="Nowell W R."/>
        </authorList>
    </citation>
    <scope>NUCLEOTIDE SEQUENCE</scope>
</reference>
<dbReference type="GO" id="GO:0003676">
    <property type="term" value="F:nucleic acid binding"/>
    <property type="evidence" value="ECO:0007669"/>
    <property type="project" value="InterPro"/>
</dbReference>
<proteinExistence type="predicted"/>
<dbReference type="InterPro" id="IPR000477">
    <property type="entry name" value="RT_dom"/>
</dbReference>
<dbReference type="FunFam" id="1.10.340.70:FF:000001">
    <property type="entry name" value="Retrovirus-related Pol polyprotein from transposon gypsy-like Protein"/>
    <property type="match status" value="1"/>
</dbReference>
<dbReference type="GO" id="GO:0004519">
    <property type="term" value="F:endonuclease activity"/>
    <property type="evidence" value="ECO:0007669"/>
    <property type="project" value="UniProtKB-KW"/>
</dbReference>
<dbReference type="Gene3D" id="3.30.420.10">
    <property type="entry name" value="Ribonuclease H-like superfamily/Ribonuclease H"/>
    <property type="match status" value="1"/>
</dbReference>
<evidence type="ECO:0000256" key="3">
    <source>
        <dbReference type="ARBA" id="ARBA00022722"/>
    </source>
</evidence>
<dbReference type="Proteomes" id="UP000663829">
    <property type="component" value="Unassembled WGS sequence"/>
</dbReference>
<dbReference type="GO" id="GO:0003964">
    <property type="term" value="F:RNA-directed DNA polymerase activity"/>
    <property type="evidence" value="ECO:0007669"/>
    <property type="project" value="UniProtKB-KW"/>
</dbReference>
<dbReference type="InterPro" id="IPR041588">
    <property type="entry name" value="Integrase_H2C2"/>
</dbReference>
<dbReference type="InterPro" id="IPR050951">
    <property type="entry name" value="Retrovirus_Pol_polyprotein"/>
</dbReference>
<keyword evidence="5" id="KW-0378">Hydrolase</keyword>
<dbReference type="InterPro" id="IPR036397">
    <property type="entry name" value="RNaseH_sf"/>
</dbReference>